<dbReference type="PANTHER" id="PTHR42034">
    <property type="entry name" value="CHROMOSOME 7, WHOLE GENOME SHOTGUN SEQUENCE-RELATED"/>
    <property type="match status" value="1"/>
</dbReference>
<proteinExistence type="predicted"/>
<dbReference type="RefSeq" id="XP_058335113.1">
    <property type="nucleotide sequence ID" value="XM_058471972.1"/>
</dbReference>
<protein>
    <submittedName>
        <fullName evidence="1">Uncharacterized protein</fullName>
    </submittedName>
</protein>
<accession>A0A9W9PM38</accession>
<dbReference type="GeneID" id="83199275"/>
<organism evidence="1 2">
    <name type="scientific">Penicillium chermesinum</name>
    <dbReference type="NCBI Taxonomy" id="63820"/>
    <lineage>
        <taxon>Eukaryota</taxon>
        <taxon>Fungi</taxon>
        <taxon>Dikarya</taxon>
        <taxon>Ascomycota</taxon>
        <taxon>Pezizomycotina</taxon>
        <taxon>Eurotiomycetes</taxon>
        <taxon>Eurotiomycetidae</taxon>
        <taxon>Eurotiales</taxon>
        <taxon>Aspergillaceae</taxon>
        <taxon>Penicillium</taxon>
    </lineage>
</organism>
<dbReference type="PANTHER" id="PTHR42034:SF1">
    <property type="entry name" value="CONDENSATION DOMAIN-CONTAINING PROTEIN"/>
    <property type="match status" value="1"/>
</dbReference>
<keyword evidence="2" id="KW-1185">Reference proteome</keyword>
<dbReference type="InterPro" id="IPR023213">
    <property type="entry name" value="CAT-like_dom_sf"/>
</dbReference>
<comment type="caution">
    <text evidence="1">The sequence shown here is derived from an EMBL/GenBank/DDBJ whole genome shotgun (WGS) entry which is preliminary data.</text>
</comment>
<dbReference type="EMBL" id="JAPQKS010000002">
    <property type="protein sequence ID" value="KAJ5247692.1"/>
    <property type="molecule type" value="Genomic_DNA"/>
</dbReference>
<name>A0A9W9PM38_9EURO</name>
<sequence length="437" mass="49321">MSWTQKGEYWVRPLDTFEKACYIIGQRGKDVGHEHWLVMVTAKIENCSKDEIIPAFQKAWKALRLQCPDIAVDIEGYEKRYTPIRSAQDLELWCNGTFHVEPACSADGFFTHETGLMGSKVHCHWFPASQEISLLLSEIESPSLFPPVYAGEEYQRLPYSMQDITNASISSSTNQEGALAEQAYQWFAHPQVDGPGIGLAPINPHANPGNTRIAEVILSKDLTNEVCLSARRLGITVTTAVHASMISETTRMNPSSAKTHHTSACIFDLRKHFSSIRKPSDLPSLFIAALPFNVDAHAHWRELTEKIQPFYRSSWDPTETNMIAAYQLTMEHVGENISQAWGRADEPEPALSSIGIIEGAFLNRFYGPVTIQDVSYCVSNSYSSIAHYCYTWGGKLRLRACFNEAFYKDDYVQNWLFSLRRNLLQNLGVQRSLCVDH</sequence>
<reference evidence="1" key="1">
    <citation type="submission" date="2022-11" db="EMBL/GenBank/DDBJ databases">
        <authorList>
            <person name="Petersen C."/>
        </authorList>
    </citation>
    <scope>NUCLEOTIDE SEQUENCE</scope>
    <source>
        <strain evidence="1">IBT 19713</strain>
    </source>
</reference>
<gene>
    <name evidence="1" type="ORF">N7468_002675</name>
</gene>
<dbReference type="AlphaFoldDB" id="A0A9W9PM38"/>
<dbReference type="Gene3D" id="3.30.559.30">
    <property type="entry name" value="Nonribosomal peptide synthetase, condensation domain"/>
    <property type="match status" value="1"/>
</dbReference>
<evidence type="ECO:0000313" key="2">
    <source>
        <dbReference type="Proteomes" id="UP001150941"/>
    </source>
</evidence>
<dbReference type="Proteomes" id="UP001150941">
    <property type="component" value="Unassembled WGS sequence"/>
</dbReference>
<dbReference type="SUPFAM" id="SSF52777">
    <property type="entry name" value="CoA-dependent acyltransferases"/>
    <property type="match status" value="1"/>
</dbReference>
<dbReference type="Gene3D" id="3.30.559.10">
    <property type="entry name" value="Chloramphenicol acetyltransferase-like domain"/>
    <property type="match status" value="1"/>
</dbReference>
<reference evidence="1" key="2">
    <citation type="journal article" date="2023" name="IMA Fungus">
        <title>Comparative genomic study of the Penicillium genus elucidates a diverse pangenome and 15 lateral gene transfer events.</title>
        <authorList>
            <person name="Petersen C."/>
            <person name="Sorensen T."/>
            <person name="Nielsen M.R."/>
            <person name="Sondergaard T.E."/>
            <person name="Sorensen J.L."/>
            <person name="Fitzpatrick D.A."/>
            <person name="Frisvad J.C."/>
            <person name="Nielsen K.L."/>
        </authorList>
    </citation>
    <scope>NUCLEOTIDE SEQUENCE</scope>
    <source>
        <strain evidence="1">IBT 19713</strain>
    </source>
</reference>
<evidence type="ECO:0000313" key="1">
    <source>
        <dbReference type="EMBL" id="KAJ5247692.1"/>
    </source>
</evidence>
<dbReference type="OrthoDB" id="2548233at2759"/>